<feature type="transmembrane region" description="Helical" evidence="7">
    <location>
        <begin position="96"/>
        <end position="117"/>
    </location>
</feature>
<gene>
    <name evidence="10" type="ORF">D187_008575</name>
</gene>
<dbReference type="PROSITE" id="PS50928">
    <property type="entry name" value="ABC_TM1"/>
    <property type="match status" value="1"/>
</dbReference>
<keyword evidence="11" id="KW-1185">Reference proteome</keyword>
<dbReference type="GO" id="GO:0005886">
    <property type="term" value="C:plasma membrane"/>
    <property type="evidence" value="ECO:0007669"/>
    <property type="project" value="UniProtKB-SubCell"/>
</dbReference>
<feature type="transmembrane region" description="Helical" evidence="7">
    <location>
        <begin position="182"/>
        <end position="204"/>
    </location>
</feature>
<keyword evidence="6 7" id="KW-0472">Membrane</keyword>
<comment type="caution">
    <text evidence="10">The sequence shown here is derived from an EMBL/GenBank/DDBJ whole genome shotgun (WGS) entry which is preliminary data.</text>
</comment>
<dbReference type="PANTHER" id="PTHR43005:SF2">
    <property type="entry name" value="INTEGRAL MEMBRANE SUGAR TRANSPORT PROTEIN"/>
    <property type="match status" value="1"/>
</dbReference>
<evidence type="ECO:0000313" key="11">
    <source>
        <dbReference type="Proteomes" id="UP000011682"/>
    </source>
</evidence>
<evidence type="ECO:0000259" key="9">
    <source>
        <dbReference type="PROSITE" id="PS50928"/>
    </source>
</evidence>
<keyword evidence="5 7" id="KW-1133">Transmembrane helix</keyword>
<dbReference type="OrthoDB" id="9785347at2"/>
<feature type="transmembrane region" description="Helical" evidence="7">
    <location>
        <begin position="32"/>
        <end position="53"/>
    </location>
</feature>
<feature type="compositionally biased region" description="Low complexity" evidence="8">
    <location>
        <begin position="12"/>
        <end position="22"/>
    </location>
</feature>
<dbReference type="Proteomes" id="UP000011682">
    <property type="component" value="Unassembled WGS sequence"/>
</dbReference>
<protein>
    <submittedName>
        <fullName evidence="10">Maltose/maltodextrin ABC transporter, permease protein MalF</fullName>
    </submittedName>
</protein>
<dbReference type="Pfam" id="PF00528">
    <property type="entry name" value="BPD_transp_1"/>
    <property type="match status" value="1"/>
</dbReference>
<comment type="subcellular location">
    <subcellularLocation>
        <location evidence="1 7">Cell membrane</location>
        <topology evidence="1 7">Multi-pass membrane protein</topology>
    </subcellularLocation>
</comment>
<evidence type="ECO:0000256" key="3">
    <source>
        <dbReference type="ARBA" id="ARBA00022475"/>
    </source>
</evidence>
<proteinExistence type="inferred from homology"/>
<keyword evidence="2 7" id="KW-0813">Transport</keyword>
<dbReference type="AlphaFoldDB" id="S9PIZ4"/>
<comment type="similarity">
    <text evidence="7">Belongs to the binding-protein-dependent transport system permease family.</text>
</comment>
<name>S9PIZ4_CYSF2</name>
<dbReference type="SUPFAM" id="SSF161098">
    <property type="entry name" value="MetI-like"/>
    <property type="match status" value="1"/>
</dbReference>
<feature type="domain" description="ABC transmembrane type-1" evidence="9">
    <location>
        <begin position="92"/>
        <end position="304"/>
    </location>
</feature>
<feature type="transmembrane region" description="Helical" evidence="7">
    <location>
        <begin position="285"/>
        <end position="307"/>
    </location>
</feature>
<accession>S9PIZ4</accession>
<sequence>MADSGTKAATHPSSEGSAPSPGSMLARQRVRAAWLFLLPTLVVLAGVAGWPLFRTFWFAFTNANLGSSEPPEFVGLENFVVVMEDPDWWRSVRNTFLFTGVSVTLETALGMIIALTLNSRFRGRGVLRAAVLVPWAIPTVVSAKMWGWMLNDQYGVINEMLLYVGLISEPIAWTVDPNLSMVAIIAVDVWKTTPFMTLLLLAALQMLPDELYEAARLDGAHPVLVFFQITLPLIRGPMLVAIIFRVLDALRVFDLFYVLTSNSSESMSMAVYARQQMFEFQDLGVGAAAATLLFGLIALFTIIYMLVNRNSVIQEAA</sequence>
<dbReference type="CDD" id="cd06261">
    <property type="entry name" value="TM_PBP2"/>
    <property type="match status" value="1"/>
</dbReference>
<keyword evidence="4 7" id="KW-0812">Transmembrane</keyword>
<evidence type="ECO:0000256" key="5">
    <source>
        <dbReference type="ARBA" id="ARBA00022989"/>
    </source>
</evidence>
<evidence type="ECO:0000256" key="7">
    <source>
        <dbReference type="RuleBase" id="RU363032"/>
    </source>
</evidence>
<reference evidence="10" key="1">
    <citation type="submission" date="2013-05" db="EMBL/GenBank/DDBJ databases">
        <title>Genome assembly of Cystobacter fuscus DSM 2262.</title>
        <authorList>
            <person name="Sharma G."/>
            <person name="Khatri I."/>
            <person name="Kaur C."/>
            <person name="Mayilraj S."/>
            <person name="Subramanian S."/>
        </authorList>
    </citation>
    <scope>NUCLEOTIDE SEQUENCE [LARGE SCALE GENOMIC DNA]</scope>
    <source>
        <strain evidence="10">DSM 2262</strain>
    </source>
</reference>
<evidence type="ECO:0000256" key="1">
    <source>
        <dbReference type="ARBA" id="ARBA00004651"/>
    </source>
</evidence>
<dbReference type="Gene3D" id="1.10.3720.10">
    <property type="entry name" value="MetI-like"/>
    <property type="match status" value="1"/>
</dbReference>
<dbReference type="EMBL" id="ANAH02000007">
    <property type="protein sequence ID" value="EPX62387.1"/>
    <property type="molecule type" value="Genomic_DNA"/>
</dbReference>
<feature type="transmembrane region" description="Helical" evidence="7">
    <location>
        <begin position="129"/>
        <end position="149"/>
    </location>
</feature>
<dbReference type="InterPro" id="IPR000515">
    <property type="entry name" value="MetI-like"/>
</dbReference>
<evidence type="ECO:0000313" key="10">
    <source>
        <dbReference type="EMBL" id="EPX62387.1"/>
    </source>
</evidence>
<feature type="region of interest" description="Disordered" evidence="8">
    <location>
        <begin position="1"/>
        <end position="22"/>
    </location>
</feature>
<dbReference type="GO" id="GO:0055085">
    <property type="term" value="P:transmembrane transport"/>
    <property type="evidence" value="ECO:0007669"/>
    <property type="project" value="InterPro"/>
</dbReference>
<evidence type="ECO:0000256" key="6">
    <source>
        <dbReference type="ARBA" id="ARBA00023136"/>
    </source>
</evidence>
<organism evidence="10 11">
    <name type="scientific">Cystobacter fuscus (strain ATCC 25194 / DSM 2262 / NBRC 100088 / M29)</name>
    <dbReference type="NCBI Taxonomy" id="1242864"/>
    <lineage>
        <taxon>Bacteria</taxon>
        <taxon>Pseudomonadati</taxon>
        <taxon>Myxococcota</taxon>
        <taxon>Myxococcia</taxon>
        <taxon>Myxococcales</taxon>
        <taxon>Cystobacterineae</taxon>
        <taxon>Archangiaceae</taxon>
        <taxon>Cystobacter</taxon>
    </lineage>
</organism>
<dbReference type="eggNOG" id="COG1175">
    <property type="taxonomic scope" value="Bacteria"/>
</dbReference>
<evidence type="ECO:0000256" key="8">
    <source>
        <dbReference type="SAM" id="MobiDB-lite"/>
    </source>
</evidence>
<evidence type="ECO:0000256" key="2">
    <source>
        <dbReference type="ARBA" id="ARBA00022448"/>
    </source>
</evidence>
<evidence type="ECO:0000256" key="4">
    <source>
        <dbReference type="ARBA" id="ARBA00022692"/>
    </source>
</evidence>
<dbReference type="InterPro" id="IPR035906">
    <property type="entry name" value="MetI-like_sf"/>
</dbReference>
<keyword evidence="3" id="KW-1003">Cell membrane</keyword>
<feature type="transmembrane region" description="Helical" evidence="7">
    <location>
        <begin position="224"/>
        <end position="243"/>
    </location>
</feature>
<dbReference type="PANTHER" id="PTHR43005">
    <property type="entry name" value="BLR7065 PROTEIN"/>
    <property type="match status" value="1"/>
</dbReference>